<accession>A0ABR2M0P5</accession>
<feature type="region of interest" description="Disordered" evidence="1">
    <location>
        <begin position="1"/>
        <end position="46"/>
    </location>
</feature>
<evidence type="ECO:0000313" key="2">
    <source>
        <dbReference type="EMBL" id="KAK8955680.1"/>
    </source>
</evidence>
<feature type="compositionally biased region" description="Basic and acidic residues" evidence="1">
    <location>
        <begin position="22"/>
        <end position="46"/>
    </location>
</feature>
<evidence type="ECO:0000256" key="1">
    <source>
        <dbReference type="SAM" id="MobiDB-lite"/>
    </source>
</evidence>
<organism evidence="2 3">
    <name type="scientific">Platanthera guangdongensis</name>
    <dbReference type="NCBI Taxonomy" id="2320717"/>
    <lineage>
        <taxon>Eukaryota</taxon>
        <taxon>Viridiplantae</taxon>
        <taxon>Streptophyta</taxon>
        <taxon>Embryophyta</taxon>
        <taxon>Tracheophyta</taxon>
        <taxon>Spermatophyta</taxon>
        <taxon>Magnoliopsida</taxon>
        <taxon>Liliopsida</taxon>
        <taxon>Asparagales</taxon>
        <taxon>Orchidaceae</taxon>
        <taxon>Orchidoideae</taxon>
        <taxon>Orchideae</taxon>
        <taxon>Orchidinae</taxon>
        <taxon>Platanthera</taxon>
    </lineage>
</organism>
<dbReference type="EMBL" id="JBBWWR010000013">
    <property type="protein sequence ID" value="KAK8955680.1"/>
    <property type="molecule type" value="Genomic_DNA"/>
</dbReference>
<proteinExistence type="predicted"/>
<evidence type="ECO:0000313" key="3">
    <source>
        <dbReference type="Proteomes" id="UP001412067"/>
    </source>
</evidence>
<sequence length="70" mass="7543">MRETKRSHGVRISAVAISKATDGGKSKNEDERAVADDKSQSEDGAKRAVVGGLRLASHRLHRLGTIFISI</sequence>
<reference evidence="2 3" key="1">
    <citation type="journal article" date="2022" name="Nat. Plants">
        <title>Genomes of leafy and leafless Platanthera orchids illuminate the evolution of mycoheterotrophy.</title>
        <authorList>
            <person name="Li M.H."/>
            <person name="Liu K.W."/>
            <person name="Li Z."/>
            <person name="Lu H.C."/>
            <person name="Ye Q.L."/>
            <person name="Zhang D."/>
            <person name="Wang J.Y."/>
            <person name="Li Y.F."/>
            <person name="Zhong Z.M."/>
            <person name="Liu X."/>
            <person name="Yu X."/>
            <person name="Liu D.K."/>
            <person name="Tu X.D."/>
            <person name="Liu B."/>
            <person name="Hao Y."/>
            <person name="Liao X.Y."/>
            <person name="Jiang Y.T."/>
            <person name="Sun W.H."/>
            <person name="Chen J."/>
            <person name="Chen Y.Q."/>
            <person name="Ai Y."/>
            <person name="Zhai J.W."/>
            <person name="Wu S.S."/>
            <person name="Zhou Z."/>
            <person name="Hsiao Y.Y."/>
            <person name="Wu W.L."/>
            <person name="Chen Y.Y."/>
            <person name="Lin Y.F."/>
            <person name="Hsu J.L."/>
            <person name="Li C.Y."/>
            <person name="Wang Z.W."/>
            <person name="Zhao X."/>
            <person name="Zhong W.Y."/>
            <person name="Ma X.K."/>
            <person name="Ma L."/>
            <person name="Huang J."/>
            <person name="Chen G.Z."/>
            <person name="Huang M.Z."/>
            <person name="Huang L."/>
            <person name="Peng D.H."/>
            <person name="Luo Y.B."/>
            <person name="Zou S.Q."/>
            <person name="Chen S.P."/>
            <person name="Lan S."/>
            <person name="Tsai W.C."/>
            <person name="Van de Peer Y."/>
            <person name="Liu Z.J."/>
        </authorList>
    </citation>
    <scope>NUCLEOTIDE SEQUENCE [LARGE SCALE GENOMIC DNA]</scope>
    <source>
        <strain evidence="2">Lor288</strain>
    </source>
</reference>
<keyword evidence="3" id="KW-1185">Reference proteome</keyword>
<name>A0ABR2M0P5_9ASPA</name>
<gene>
    <name evidence="2" type="ORF">KSP40_PGU021038</name>
</gene>
<dbReference type="Proteomes" id="UP001412067">
    <property type="component" value="Unassembled WGS sequence"/>
</dbReference>
<comment type="caution">
    <text evidence="2">The sequence shown here is derived from an EMBL/GenBank/DDBJ whole genome shotgun (WGS) entry which is preliminary data.</text>
</comment>
<protein>
    <submittedName>
        <fullName evidence="2">Uncharacterized protein</fullName>
    </submittedName>
</protein>